<proteinExistence type="predicted"/>
<organism evidence="2 3">
    <name type="scientific">Parathielavia appendiculata</name>
    <dbReference type="NCBI Taxonomy" id="2587402"/>
    <lineage>
        <taxon>Eukaryota</taxon>
        <taxon>Fungi</taxon>
        <taxon>Dikarya</taxon>
        <taxon>Ascomycota</taxon>
        <taxon>Pezizomycotina</taxon>
        <taxon>Sordariomycetes</taxon>
        <taxon>Sordariomycetidae</taxon>
        <taxon>Sordariales</taxon>
        <taxon>Chaetomiaceae</taxon>
        <taxon>Parathielavia</taxon>
    </lineage>
</organism>
<name>A0AAN6Z8Z4_9PEZI</name>
<accession>A0AAN6Z8Z4</accession>
<evidence type="ECO:0000313" key="2">
    <source>
        <dbReference type="EMBL" id="KAK4129023.1"/>
    </source>
</evidence>
<reference evidence="2" key="1">
    <citation type="journal article" date="2023" name="Mol. Phylogenet. Evol.">
        <title>Genome-scale phylogeny and comparative genomics of the fungal order Sordariales.</title>
        <authorList>
            <person name="Hensen N."/>
            <person name="Bonometti L."/>
            <person name="Westerberg I."/>
            <person name="Brannstrom I.O."/>
            <person name="Guillou S."/>
            <person name="Cros-Aarteil S."/>
            <person name="Calhoun S."/>
            <person name="Haridas S."/>
            <person name="Kuo A."/>
            <person name="Mondo S."/>
            <person name="Pangilinan J."/>
            <person name="Riley R."/>
            <person name="LaButti K."/>
            <person name="Andreopoulos B."/>
            <person name="Lipzen A."/>
            <person name="Chen C."/>
            <person name="Yan M."/>
            <person name="Daum C."/>
            <person name="Ng V."/>
            <person name="Clum A."/>
            <person name="Steindorff A."/>
            <person name="Ohm R.A."/>
            <person name="Martin F."/>
            <person name="Silar P."/>
            <person name="Natvig D.O."/>
            <person name="Lalanne C."/>
            <person name="Gautier V."/>
            <person name="Ament-Velasquez S.L."/>
            <person name="Kruys A."/>
            <person name="Hutchinson M.I."/>
            <person name="Powell A.J."/>
            <person name="Barry K."/>
            <person name="Miller A.N."/>
            <person name="Grigoriev I.V."/>
            <person name="Debuchy R."/>
            <person name="Gladieux P."/>
            <person name="Hiltunen Thoren M."/>
            <person name="Johannesson H."/>
        </authorList>
    </citation>
    <scope>NUCLEOTIDE SEQUENCE</scope>
    <source>
        <strain evidence="2">CBS 731.68</strain>
    </source>
</reference>
<dbReference type="EMBL" id="MU853223">
    <property type="protein sequence ID" value="KAK4129023.1"/>
    <property type="molecule type" value="Genomic_DNA"/>
</dbReference>
<evidence type="ECO:0000313" key="3">
    <source>
        <dbReference type="Proteomes" id="UP001302602"/>
    </source>
</evidence>
<protein>
    <recommendedName>
        <fullName evidence="1">Azaphilone pigments biosynthesis cluster protein L N-terminal domain-containing protein</fullName>
    </recommendedName>
</protein>
<sequence length="276" mass="29998">MLTLFTMDPLSITAAVVGIAAPTAHCVRLLIEDIQKIVDAPETLDSLKEDLLSVEQALASLRTVSDAQWKSLGETVVNQSKATTTVCGKSCDRFRADLSRWTRHSEDGKLSLRDRAMVGFFKQGCVKSMSEQLQHCKITLSSVVCIATFSLQQTRVTEEMMTTISQKEAEIAESITASDKQLAEVNAKLGVLCLAKTEHDETEADRASAISQVAVEQTVLSESRKLLAELLSGIHTAAANARKNQARVVNKFGSQNEGMQIGVFNGTMSCITFGKK</sequence>
<reference evidence="2" key="2">
    <citation type="submission" date="2023-05" db="EMBL/GenBank/DDBJ databases">
        <authorList>
            <consortium name="Lawrence Berkeley National Laboratory"/>
            <person name="Steindorff A."/>
            <person name="Hensen N."/>
            <person name="Bonometti L."/>
            <person name="Westerberg I."/>
            <person name="Brannstrom I.O."/>
            <person name="Guillou S."/>
            <person name="Cros-Aarteil S."/>
            <person name="Calhoun S."/>
            <person name="Haridas S."/>
            <person name="Kuo A."/>
            <person name="Mondo S."/>
            <person name="Pangilinan J."/>
            <person name="Riley R."/>
            <person name="Labutti K."/>
            <person name="Andreopoulos B."/>
            <person name="Lipzen A."/>
            <person name="Chen C."/>
            <person name="Yanf M."/>
            <person name="Daum C."/>
            <person name="Ng V."/>
            <person name="Clum A."/>
            <person name="Ohm R."/>
            <person name="Martin F."/>
            <person name="Silar P."/>
            <person name="Natvig D."/>
            <person name="Lalanne C."/>
            <person name="Gautier V."/>
            <person name="Ament-Velasquez S.L."/>
            <person name="Kruys A."/>
            <person name="Hutchinson M.I."/>
            <person name="Powell A.J."/>
            <person name="Barry K."/>
            <person name="Miller A.N."/>
            <person name="Grigoriev I.V."/>
            <person name="Debuchy R."/>
            <person name="Gladieux P."/>
            <person name="Thoren M.H."/>
            <person name="Johannesson H."/>
        </authorList>
    </citation>
    <scope>NUCLEOTIDE SEQUENCE</scope>
    <source>
        <strain evidence="2">CBS 731.68</strain>
    </source>
</reference>
<dbReference type="AlphaFoldDB" id="A0AAN6Z8Z4"/>
<gene>
    <name evidence="2" type="ORF">N657DRAFT_50230</name>
</gene>
<dbReference type="Pfam" id="PF17111">
    <property type="entry name" value="PigL_N"/>
    <property type="match status" value="1"/>
</dbReference>
<evidence type="ECO:0000259" key="1">
    <source>
        <dbReference type="Pfam" id="PF17111"/>
    </source>
</evidence>
<dbReference type="GeneID" id="87824458"/>
<dbReference type="InterPro" id="IPR031348">
    <property type="entry name" value="PigL_N"/>
</dbReference>
<dbReference type="RefSeq" id="XP_062652794.1">
    <property type="nucleotide sequence ID" value="XM_062787688.1"/>
</dbReference>
<feature type="domain" description="Azaphilone pigments biosynthesis cluster protein L N-terminal" evidence="1">
    <location>
        <begin position="7"/>
        <end position="208"/>
    </location>
</feature>
<comment type="caution">
    <text evidence="2">The sequence shown here is derived from an EMBL/GenBank/DDBJ whole genome shotgun (WGS) entry which is preliminary data.</text>
</comment>
<dbReference type="Proteomes" id="UP001302602">
    <property type="component" value="Unassembled WGS sequence"/>
</dbReference>
<keyword evidence="3" id="KW-1185">Reference proteome</keyword>